<reference evidence="2" key="1">
    <citation type="submission" date="2023-10" db="EMBL/GenBank/DDBJ databases">
        <authorList>
            <person name="Chen Y."/>
            <person name="Shah S."/>
            <person name="Dougan E. K."/>
            <person name="Thang M."/>
            <person name="Chan C."/>
        </authorList>
    </citation>
    <scope>NUCLEOTIDE SEQUENCE [LARGE SCALE GENOMIC DNA]</scope>
</reference>
<feature type="transmembrane region" description="Helical" evidence="1">
    <location>
        <begin position="85"/>
        <end position="107"/>
    </location>
</feature>
<protein>
    <submittedName>
        <fullName evidence="2">Uncharacterized protein</fullName>
    </submittedName>
</protein>
<keyword evidence="1" id="KW-0812">Transmembrane</keyword>
<sequence>VSNYSVAQLMDKFRITDCEEWGAAYAGGRQQKEWNYLKYLETSHSCSGWCYPGVQLWSTGIHKDSCAAVVSQLYRSHVAPRGSQVGTFMLVVLGAGIVAMMAFGPVLRNYDVEW</sequence>
<evidence type="ECO:0000313" key="3">
    <source>
        <dbReference type="Proteomes" id="UP001189429"/>
    </source>
</evidence>
<organism evidence="2 3">
    <name type="scientific">Prorocentrum cordatum</name>
    <dbReference type="NCBI Taxonomy" id="2364126"/>
    <lineage>
        <taxon>Eukaryota</taxon>
        <taxon>Sar</taxon>
        <taxon>Alveolata</taxon>
        <taxon>Dinophyceae</taxon>
        <taxon>Prorocentrales</taxon>
        <taxon>Prorocentraceae</taxon>
        <taxon>Prorocentrum</taxon>
    </lineage>
</organism>
<gene>
    <name evidence="2" type="ORF">PCOR1329_LOCUS22244</name>
</gene>
<name>A0ABN9RN56_9DINO</name>
<accession>A0ABN9RN56</accession>
<dbReference type="Proteomes" id="UP001189429">
    <property type="component" value="Unassembled WGS sequence"/>
</dbReference>
<keyword evidence="3" id="KW-1185">Reference proteome</keyword>
<evidence type="ECO:0000313" key="2">
    <source>
        <dbReference type="EMBL" id="CAK0820630.1"/>
    </source>
</evidence>
<feature type="non-terminal residue" evidence="2">
    <location>
        <position position="1"/>
    </location>
</feature>
<comment type="caution">
    <text evidence="2">The sequence shown here is derived from an EMBL/GenBank/DDBJ whole genome shotgun (WGS) entry which is preliminary data.</text>
</comment>
<proteinExistence type="predicted"/>
<keyword evidence="1" id="KW-0472">Membrane</keyword>
<evidence type="ECO:0000256" key="1">
    <source>
        <dbReference type="SAM" id="Phobius"/>
    </source>
</evidence>
<dbReference type="EMBL" id="CAUYUJ010007412">
    <property type="protein sequence ID" value="CAK0820630.1"/>
    <property type="molecule type" value="Genomic_DNA"/>
</dbReference>
<keyword evidence="1" id="KW-1133">Transmembrane helix</keyword>